<dbReference type="Gene3D" id="3.40.630.30">
    <property type="match status" value="1"/>
</dbReference>
<comment type="caution">
    <text evidence="2">The sequence shown here is derived from an EMBL/GenBank/DDBJ whole genome shotgun (WGS) entry which is preliminary data.</text>
</comment>
<dbReference type="AlphaFoldDB" id="A0AA36ICV3"/>
<keyword evidence="3" id="KW-1185">Reference proteome</keyword>
<accession>A0AA36ICV3</accession>
<protein>
    <recommendedName>
        <fullName evidence="1">N-acetyltransferase domain-containing protein</fullName>
    </recommendedName>
</protein>
<sequence length="172" mass="18774">MELRAAHASELPELLRLHRAAFGEEGAVIAKLVEEFQQDGSGQLLSLVASEDGLLGHVIFSQIQLAHLRAAILAPLAVLPKRQKQGVGSQLVKRGLEQLQKDGLELVFVFGNPGYYSRFGFRPALEHGFEPAHPIKAEHEAGWMVLFFKESAGDGVKGKVQCAGPLDKAELW</sequence>
<evidence type="ECO:0000259" key="1">
    <source>
        <dbReference type="PROSITE" id="PS51186"/>
    </source>
</evidence>
<dbReference type="EMBL" id="CAUJNA010001112">
    <property type="protein sequence ID" value="CAJ1384385.1"/>
    <property type="molecule type" value="Genomic_DNA"/>
</dbReference>
<gene>
    <name evidence="2" type="ORF">EVOR1521_LOCUS11266</name>
</gene>
<evidence type="ECO:0000313" key="3">
    <source>
        <dbReference type="Proteomes" id="UP001178507"/>
    </source>
</evidence>
<reference evidence="2" key="1">
    <citation type="submission" date="2023-08" db="EMBL/GenBank/DDBJ databases">
        <authorList>
            <person name="Chen Y."/>
            <person name="Shah S."/>
            <person name="Dougan E. K."/>
            <person name="Thang M."/>
            <person name="Chan C."/>
        </authorList>
    </citation>
    <scope>NUCLEOTIDE SEQUENCE</scope>
</reference>
<proteinExistence type="predicted"/>
<dbReference type="InterPro" id="IPR016181">
    <property type="entry name" value="Acyl_CoA_acyltransferase"/>
</dbReference>
<evidence type="ECO:0000313" key="2">
    <source>
        <dbReference type="EMBL" id="CAJ1384385.1"/>
    </source>
</evidence>
<dbReference type="PROSITE" id="PS51186">
    <property type="entry name" value="GNAT"/>
    <property type="match status" value="1"/>
</dbReference>
<dbReference type="GO" id="GO:0016747">
    <property type="term" value="F:acyltransferase activity, transferring groups other than amino-acyl groups"/>
    <property type="evidence" value="ECO:0007669"/>
    <property type="project" value="InterPro"/>
</dbReference>
<name>A0AA36ICV3_9DINO</name>
<dbReference type="InterPro" id="IPR000182">
    <property type="entry name" value="GNAT_dom"/>
</dbReference>
<dbReference type="Proteomes" id="UP001178507">
    <property type="component" value="Unassembled WGS sequence"/>
</dbReference>
<feature type="domain" description="N-acetyltransferase" evidence="1">
    <location>
        <begin position="1"/>
        <end position="149"/>
    </location>
</feature>
<dbReference type="Pfam" id="PF13527">
    <property type="entry name" value="Acetyltransf_9"/>
    <property type="match status" value="1"/>
</dbReference>
<organism evidence="2 3">
    <name type="scientific">Effrenium voratum</name>
    <dbReference type="NCBI Taxonomy" id="2562239"/>
    <lineage>
        <taxon>Eukaryota</taxon>
        <taxon>Sar</taxon>
        <taxon>Alveolata</taxon>
        <taxon>Dinophyceae</taxon>
        <taxon>Suessiales</taxon>
        <taxon>Symbiodiniaceae</taxon>
        <taxon>Effrenium</taxon>
    </lineage>
</organism>
<dbReference type="SUPFAM" id="SSF55729">
    <property type="entry name" value="Acyl-CoA N-acyltransferases (Nat)"/>
    <property type="match status" value="1"/>
</dbReference>
<dbReference type="CDD" id="cd04301">
    <property type="entry name" value="NAT_SF"/>
    <property type="match status" value="1"/>
</dbReference>